<comment type="caution">
    <text evidence="1">The sequence shown here is derived from an EMBL/GenBank/DDBJ whole genome shotgun (WGS) entry which is preliminary data.</text>
</comment>
<gene>
    <name evidence="1" type="ORF">LMANV2_100107</name>
</gene>
<proteinExistence type="predicted"/>
<accession>A0AAQ1NU63</accession>
<dbReference type="SUPFAM" id="SSF53300">
    <property type="entry name" value="vWA-like"/>
    <property type="match status" value="1"/>
</dbReference>
<evidence type="ECO:0008006" key="3">
    <source>
        <dbReference type="Google" id="ProtNLM"/>
    </source>
</evidence>
<organism evidence="1 2">
    <name type="scientific">Leptospira interrogans serovar Manilae</name>
    <dbReference type="NCBI Taxonomy" id="214675"/>
    <lineage>
        <taxon>Bacteria</taxon>
        <taxon>Pseudomonadati</taxon>
        <taxon>Spirochaetota</taxon>
        <taxon>Spirochaetia</taxon>
        <taxon>Leptospirales</taxon>
        <taxon>Leptospiraceae</taxon>
        <taxon>Leptospira</taxon>
    </lineage>
</organism>
<dbReference type="EMBL" id="OEJX01000002">
    <property type="protein sequence ID" value="SOR59934.1"/>
    <property type="molecule type" value="Genomic_DNA"/>
</dbReference>
<dbReference type="InterPro" id="IPR058181">
    <property type="entry name" value="LIC10012-like"/>
</dbReference>
<reference evidence="1 2" key="1">
    <citation type="submission" date="2017-11" db="EMBL/GenBank/DDBJ databases">
        <authorList>
            <person name="Lechat P."/>
        </authorList>
    </citation>
    <scope>NUCLEOTIDE SEQUENCE [LARGE SCALE GENOMIC DNA]</scope>
    <source>
        <strain evidence="1">L495</strain>
    </source>
</reference>
<evidence type="ECO:0000313" key="1">
    <source>
        <dbReference type="EMBL" id="SOR59934.1"/>
    </source>
</evidence>
<sequence>MNPRFPILKLRIHLDHTKFYMLRNLFFFFCLVTHPIFSTSITFLPGKMDGRLPVTLERIDDRSQEISKFGAFYANLLLRARVDTTEKVRDKEIFNKFKNSHFAKEDFLKICSELSTDFLVRDELGFQNNITLDRTLYDCSQRRLEEFHLSEKSDLFILMRSMTERSFPWIPFKKRQTIASVSNQSSRELIFVIDLSPSFQREREEWVRFVKNTSWDSLTGIRIVTFSEGKISILPKASSLAELRTQIGSLKSFGKSNLDDLSEALLNIKRSLVGSVSKSQEVVILTNAKGKIPNPALASSIQNLQTSGYRVLLFTASYFSASQTRYYKGIFPKGNLFDITYFRKISTTKDSKTLIFRGRQIYFTYSNVSPNQAIDESSLNKVSYSGKYMESESINPLNFMEIYSELTGDKIFTSDTLQTNLTFLLSGVLLKDEFKEGNETEVLVKSGEKAYWIFLPRGMKIPQVDEQVQYQTRYVPSANSVDGVVNVANLTESYKISPSQILECTPIQVRNYFQNTNKSSFECIIRGRVLQVKGL</sequence>
<dbReference type="AlphaFoldDB" id="A0AAQ1NU63"/>
<protein>
    <recommendedName>
        <fullName evidence="3">VWFA domain-containing protein</fullName>
    </recommendedName>
</protein>
<dbReference type="InterPro" id="IPR036465">
    <property type="entry name" value="vWFA_dom_sf"/>
</dbReference>
<name>A0AAQ1NU63_LEPIR</name>
<evidence type="ECO:0000313" key="2">
    <source>
        <dbReference type="Proteomes" id="UP000234460"/>
    </source>
</evidence>
<dbReference type="Proteomes" id="UP000234460">
    <property type="component" value="Chromosome LMANV2"/>
</dbReference>
<dbReference type="NCBIfam" id="NF047585">
    <property type="entry name" value="LIC10012_fam"/>
    <property type="match status" value="1"/>
</dbReference>